<dbReference type="AlphaFoldDB" id="A0A5S9QIB6"/>
<evidence type="ECO:0000313" key="5">
    <source>
        <dbReference type="EMBL" id="CAA0118489.1"/>
    </source>
</evidence>
<evidence type="ECO:0000256" key="2">
    <source>
        <dbReference type="ARBA" id="ARBA00023002"/>
    </source>
</evidence>
<evidence type="ECO:0000313" key="6">
    <source>
        <dbReference type="Proteomes" id="UP000441399"/>
    </source>
</evidence>
<dbReference type="OrthoDB" id="9787298at2"/>
<evidence type="ECO:0000256" key="3">
    <source>
        <dbReference type="RuleBase" id="RU000363"/>
    </source>
</evidence>
<dbReference type="InterPro" id="IPR057326">
    <property type="entry name" value="KR_dom"/>
</dbReference>
<dbReference type="Proteomes" id="UP000441399">
    <property type="component" value="Unassembled WGS sequence"/>
</dbReference>
<dbReference type="Gene3D" id="3.40.50.720">
    <property type="entry name" value="NAD(P)-binding Rossmann-like Domain"/>
    <property type="match status" value="1"/>
</dbReference>
<dbReference type="CDD" id="cd05233">
    <property type="entry name" value="SDR_c"/>
    <property type="match status" value="1"/>
</dbReference>
<dbReference type="InterPro" id="IPR036291">
    <property type="entry name" value="NAD(P)-bd_dom_sf"/>
</dbReference>
<keyword evidence="2 5" id="KW-0560">Oxidoreductase</keyword>
<organism evidence="5 6">
    <name type="scientific">BD1-7 clade bacterium</name>
    <dbReference type="NCBI Taxonomy" id="2029982"/>
    <lineage>
        <taxon>Bacteria</taxon>
        <taxon>Pseudomonadati</taxon>
        <taxon>Pseudomonadota</taxon>
        <taxon>Gammaproteobacteria</taxon>
        <taxon>Cellvibrionales</taxon>
        <taxon>Spongiibacteraceae</taxon>
        <taxon>BD1-7 clade</taxon>
    </lineage>
</organism>
<dbReference type="SMART" id="SM00822">
    <property type="entry name" value="PKS_KR"/>
    <property type="match status" value="1"/>
</dbReference>
<protein>
    <submittedName>
        <fullName evidence="5">Enoyl-[acyl-carrier-protein] reductase [NADPH] FabL</fullName>
        <ecNumber evidence="5">1.3.1.104</ecNumber>
    </submittedName>
</protein>
<comment type="similarity">
    <text evidence="1 3">Belongs to the short-chain dehydrogenases/reductases (SDR) family.</text>
</comment>
<keyword evidence="6" id="KW-1185">Reference proteome</keyword>
<accession>A0A5S9QIB6</accession>
<dbReference type="GO" id="GO:0141148">
    <property type="term" value="F:enoyl-[acyl-carrier-protein] reductase (NADPH) activity"/>
    <property type="evidence" value="ECO:0007669"/>
    <property type="project" value="UniProtKB-EC"/>
</dbReference>
<sequence length="242" mass="25650">MNEMLKNKVAVVTGASRGVGLATARCLAEAGAHVVMCSRSEEDILGAAQSIPCHGSQKIIGIAADVSKKADVERLFNSVNDMLGALDILINNAGYLAVTAFEDLDETTWDQTINANLKSAYLCSHAAFPLMVANPAPTHIINVSSLSGIRFVEKFPGMAAYVAAKHGVTGLTEALSVEGKPHDIRVNCVAPGTVDTRMLNDNFPDFSTNTQPKDIAKIIIAFCDDNTFGVASGTTFEVMCND</sequence>
<dbReference type="PANTHER" id="PTHR42760:SF37">
    <property type="entry name" value="CLAVALDEHYDE DEHYDROGENASE"/>
    <property type="match status" value="1"/>
</dbReference>
<proteinExistence type="inferred from homology"/>
<dbReference type="PRINTS" id="PR00081">
    <property type="entry name" value="GDHRDH"/>
</dbReference>
<evidence type="ECO:0000256" key="1">
    <source>
        <dbReference type="ARBA" id="ARBA00006484"/>
    </source>
</evidence>
<dbReference type="GO" id="GO:0016616">
    <property type="term" value="F:oxidoreductase activity, acting on the CH-OH group of donors, NAD or NADP as acceptor"/>
    <property type="evidence" value="ECO:0007669"/>
    <property type="project" value="TreeGrafter"/>
</dbReference>
<dbReference type="EC" id="1.3.1.104" evidence="5"/>
<gene>
    <name evidence="5" type="primary">fabL</name>
    <name evidence="5" type="ORF">OPDIPICF_02114</name>
</gene>
<evidence type="ECO:0000259" key="4">
    <source>
        <dbReference type="SMART" id="SM00822"/>
    </source>
</evidence>
<dbReference type="Pfam" id="PF00106">
    <property type="entry name" value="adh_short"/>
    <property type="match status" value="1"/>
</dbReference>
<dbReference type="EMBL" id="CACSIO010000034">
    <property type="protein sequence ID" value="CAA0118489.1"/>
    <property type="molecule type" value="Genomic_DNA"/>
</dbReference>
<dbReference type="InterPro" id="IPR002347">
    <property type="entry name" value="SDR_fam"/>
</dbReference>
<reference evidence="5 6" key="1">
    <citation type="submission" date="2019-11" db="EMBL/GenBank/DDBJ databases">
        <authorList>
            <person name="Holert J."/>
        </authorList>
    </citation>
    <scope>NUCLEOTIDE SEQUENCE [LARGE SCALE GENOMIC DNA]</scope>
    <source>
        <strain evidence="5">SB11_3</strain>
    </source>
</reference>
<feature type="domain" description="Ketoreductase" evidence="4">
    <location>
        <begin position="8"/>
        <end position="184"/>
    </location>
</feature>
<dbReference type="PANTHER" id="PTHR42760">
    <property type="entry name" value="SHORT-CHAIN DEHYDROGENASES/REDUCTASES FAMILY MEMBER"/>
    <property type="match status" value="1"/>
</dbReference>
<dbReference type="FunFam" id="3.40.50.720:FF:000084">
    <property type="entry name" value="Short-chain dehydrogenase reductase"/>
    <property type="match status" value="1"/>
</dbReference>
<dbReference type="PRINTS" id="PR00080">
    <property type="entry name" value="SDRFAMILY"/>
</dbReference>
<name>A0A5S9QIB6_9GAMM</name>
<dbReference type="SUPFAM" id="SSF51735">
    <property type="entry name" value="NAD(P)-binding Rossmann-fold domains"/>
    <property type="match status" value="1"/>
</dbReference>